<dbReference type="EMBL" id="JBHSCX010000021">
    <property type="protein sequence ID" value="MFC4364242.1"/>
    <property type="molecule type" value="Genomic_DNA"/>
</dbReference>
<dbReference type="InterPro" id="IPR025449">
    <property type="entry name" value="JetB"/>
</dbReference>
<keyword evidence="2" id="KW-1185">Reference proteome</keyword>
<gene>
    <name evidence="1" type="ORF">ACFOX3_18170</name>
</gene>
<protein>
    <submittedName>
        <fullName evidence="1">DUF4194 domain-containing protein</fullName>
    </submittedName>
</protein>
<reference evidence="2" key="1">
    <citation type="journal article" date="2019" name="Int. J. Syst. Evol. Microbiol.">
        <title>The Global Catalogue of Microorganisms (GCM) 10K type strain sequencing project: providing services to taxonomists for standard genome sequencing and annotation.</title>
        <authorList>
            <consortium name="The Broad Institute Genomics Platform"/>
            <consortium name="The Broad Institute Genome Sequencing Center for Infectious Disease"/>
            <person name="Wu L."/>
            <person name="Ma J."/>
        </authorList>
    </citation>
    <scope>NUCLEOTIDE SEQUENCE [LARGE SCALE GENOMIC DNA]</scope>
    <source>
        <strain evidence="2">CECT 8570</strain>
    </source>
</reference>
<dbReference type="RefSeq" id="WP_290262435.1">
    <property type="nucleotide sequence ID" value="NZ_JAUFQG010000004.1"/>
</dbReference>
<dbReference type="Pfam" id="PF13835">
    <property type="entry name" value="DUF4194"/>
    <property type="match status" value="1"/>
</dbReference>
<accession>A0ABV8VBX3</accession>
<proteinExistence type="predicted"/>
<name>A0ABV8VBX3_9GAMM</name>
<evidence type="ECO:0000313" key="1">
    <source>
        <dbReference type="EMBL" id="MFC4364242.1"/>
    </source>
</evidence>
<organism evidence="1 2">
    <name type="scientific">Simiduia curdlanivorans</name>
    <dbReference type="NCBI Taxonomy" id="1492769"/>
    <lineage>
        <taxon>Bacteria</taxon>
        <taxon>Pseudomonadati</taxon>
        <taxon>Pseudomonadota</taxon>
        <taxon>Gammaproteobacteria</taxon>
        <taxon>Cellvibrionales</taxon>
        <taxon>Cellvibrionaceae</taxon>
        <taxon>Simiduia</taxon>
    </lineage>
</organism>
<comment type="caution">
    <text evidence="1">The sequence shown here is derived from an EMBL/GenBank/DDBJ whole genome shotgun (WGS) entry which is preliminary data.</text>
</comment>
<evidence type="ECO:0000313" key="2">
    <source>
        <dbReference type="Proteomes" id="UP001595840"/>
    </source>
</evidence>
<dbReference type="Proteomes" id="UP001595840">
    <property type="component" value="Unassembled WGS sequence"/>
</dbReference>
<sequence length="233" mass="26020">MSDLNALLEKSLAEKDLHRQQFQSLIQRLLDYGIICRDESQIEADFYDLFVRCEGIVDDYLLMAGIRFYHDKRFEYVRLVPPGARVPGVDDEANDGPAGGGLRANLSPMAVALTLVLAVEYEKSLREARVDEKGCASLSLEALNLSMKNLLGRSLPEQQLERRALFRQLRQLRLIRMASDADLQQGDSWLLIRPMILTLVNEDALAPLLAGEAKHASLLTDANGEADADEGEH</sequence>